<proteinExistence type="predicted"/>
<organism evidence="1 2">
    <name type="scientific">Zymobacter palmae</name>
    <dbReference type="NCBI Taxonomy" id="33074"/>
    <lineage>
        <taxon>Bacteria</taxon>
        <taxon>Pseudomonadati</taxon>
        <taxon>Pseudomonadota</taxon>
        <taxon>Gammaproteobacteria</taxon>
        <taxon>Oceanospirillales</taxon>
        <taxon>Halomonadaceae</taxon>
        <taxon>Zymobacter group</taxon>
        <taxon>Zymobacter</taxon>
    </lineage>
</organism>
<dbReference type="KEGG" id="zpl:ZBT109_0159"/>
<gene>
    <name evidence="1" type="ORF">ZBT109_0159</name>
</gene>
<dbReference type="AlphaFoldDB" id="A0A348HBF5"/>
<name>A0A348HBF5_9GAMM</name>
<sequence length="43" mass="4685">MEDLSGFFTGLQEKALAVISSKLPLILSCQFDFVDSGHALRSL</sequence>
<dbReference type="Proteomes" id="UP000267342">
    <property type="component" value="Chromosome"/>
</dbReference>
<evidence type="ECO:0000313" key="1">
    <source>
        <dbReference type="EMBL" id="BBG28957.1"/>
    </source>
</evidence>
<protein>
    <submittedName>
        <fullName evidence="1">Uncharacterized conserve dprotein</fullName>
    </submittedName>
</protein>
<dbReference type="EMBL" id="AP018933">
    <property type="protein sequence ID" value="BBG28957.1"/>
    <property type="molecule type" value="Genomic_DNA"/>
</dbReference>
<reference evidence="1 2" key="1">
    <citation type="submission" date="2018-09" db="EMBL/GenBank/DDBJ databases">
        <title>Zymobacter palmae IAM14233 (=T109) whole genome analysis.</title>
        <authorList>
            <person name="Yanase H."/>
        </authorList>
    </citation>
    <scope>NUCLEOTIDE SEQUENCE [LARGE SCALE GENOMIC DNA]</scope>
    <source>
        <strain evidence="1 2">IAM14233</strain>
    </source>
</reference>
<accession>A0A348HBF5</accession>
<keyword evidence="2" id="KW-1185">Reference proteome</keyword>
<evidence type="ECO:0000313" key="2">
    <source>
        <dbReference type="Proteomes" id="UP000267342"/>
    </source>
</evidence>